<reference evidence="2 3" key="1">
    <citation type="journal article" date="2012" name="J. Bacteriol.">
        <title>Genome Sequence of Janibacter hoylei MTCC8307, Isolated from the Stratospheric Air.</title>
        <authorList>
            <person name="Pawar S.P."/>
            <person name="Dhotre D.P."/>
            <person name="Shetty S.A."/>
            <person name="Chowdhury S.P."/>
            <person name="Chaudhari B.L."/>
            <person name="Shouche Y.S."/>
        </authorList>
    </citation>
    <scope>NUCLEOTIDE SEQUENCE [LARGE SCALE GENOMIC DNA]</scope>
    <source>
        <strain evidence="2 3">PVAS-1</strain>
    </source>
</reference>
<dbReference type="AlphaFoldDB" id="K1DWN3"/>
<dbReference type="PATRIC" id="fig|1210046.3.peg.1832"/>
<dbReference type="InterPro" id="IPR049249">
    <property type="entry name" value="DUF6882"/>
</dbReference>
<sequence>MVVLRHAPILSRRDEGESSPFVTGVGSRQDGDMHPGLQNVANRAAYYATLRQTLLAETLEEQVGDHQIAGHLQEGTLQFVGAERTLTARCHLIASVAPGPKSMLWGWAHPQGGGEVAGRVKELGERFGITDLTSPELPFEAGNDIAATTAHLGHLAACVGVEATRISPYYTVNAGGGTRLVMVLEGIDVPEPSLMQVASRVEPVLTSGIITDHRSAVLGLAEHREGFSVDDQGQQIVLSDETGSITFRLDDQQRITNASMSLHAQG</sequence>
<gene>
    <name evidence="2" type="ORF">B277_09587</name>
</gene>
<evidence type="ECO:0000313" key="2">
    <source>
        <dbReference type="EMBL" id="EKA60985.1"/>
    </source>
</evidence>
<dbReference type="Pfam" id="PF21813">
    <property type="entry name" value="DUF6882"/>
    <property type="match status" value="1"/>
</dbReference>
<dbReference type="EMBL" id="ALWX01000042">
    <property type="protein sequence ID" value="EKA60985.1"/>
    <property type="molecule type" value="Genomic_DNA"/>
</dbReference>
<protein>
    <submittedName>
        <fullName evidence="2">Uncharacterized protein</fullName>
    </submittedName>
</protein>
<proteinExistence type="predicted"/>
<dbReference type="STRING" id="1210046.B277_09587"/>
<name>K1DWN3_9MICO</name>
<evidence type="ECO:0000256" key="1">
    <source>
        <dbReference type="SAM" id="MobiDB-lite"/>
    </source>
</evidence>
<feature type="region of interest" description="Disordered" evidence="1">
    <location>
        <begin position="14"/>
        <end position="33"/>
    </location>
</feature>
<accession>K1DWN3</accession>
<dbReference type="Proteomes" id="UP000004474">
    <property type="component" value="Unassembled WGS sequence"/>
</dbReference>
<evidence type="ECO:0000313" key="3">
    <source>
        <dbReference type="Proteomes" id="UP000004474"/>
    </source>
</evidence>
<dbReference type="eggNOG" id="ENOG50328JT">
    <property type="taxonomic scope" value="Bacteria"/>
</dbReference>
<organism evidence="2 3">
    <name type="scientific">Janibacter hoylei PVAS-1</name>
    <dbReference type="NCBI Taxonomy" id="1210046"/>
    <lineage>
        <taxon>Bacteria</taxon>
        <taxon>Bacillati</taxon>
        <taxon>Actinomycetota</taxon>
        <taxon>Actinomycetes</taxon>
        <taxon>Micrococcales</taxon>
        <taxon>Intrasporangiaceae</taxon>
        <taxon>Janibacter</taxon>
    </lineage>
</organism>
<comment type="caution">
    <text evidence="2">The sequence shown here is derived from an EMBL/GenBank/DDBJ whole genome shotgun (WGS) entry which is preliminary data.</text>
</comment>